<feature type="domain" description="DUF6824" evidence="2">
    <location>
        <begin position="130"/>
        <end position="211"/>
    </location>
</feature>
<dbReference type="Pfam" id="PF20710">
    <property type="entry name" value="DUF6824"/>
    <property type="match status" value="2"/>
</dbReference>
<dbReference type="EMBL" id="HBIO01008326">
    <property type="protein sequence ID" value="CAE0461509.1"/>
    <property type="molecule type" value="Transcribed_RNA"/>
</dbReference>
<gene>
    <name evidence="3" type="ORF">CDEB00056_LOCUS6350</name>
</gene>
<dbReference type="AlphaFoldDB" id="A0A7S3V707"/>
<sequence>MDTSIHSNYDVLLLPTAQTGSDFDDTILHEHNNFTSFEDDLLGVTGHGEQHQDLLLHQGLYATNQCQNEPDSLMSVVDMLNGNMAAVDENYILDTDLDDPLAFDGGAEKDDVVLHDFSMPRPSTVFYSDVHPGNNRLYILISMHRESYRQAYEAGCERECNEIAQKIVSTICDECGGRFRVYDPFSSMAHDDWVTISRGEAIDRVKWALKEVPHAKLAEWNYHGEKCEDADLDVSDGEEELPVPEAQIIDPDPFQIKSKIDGKEILSNNVTAQTDYSRTDYSQTMSVDTRSYYESCAPSEVTSMNSAIHRLEDMCIPERLESSPFAPSLIAINNLSMSSAAATSQRRPPTGMRRRGVISSTETESKKDTEILEIPHDRFNVNKDFMNLVVDIFANQSSSKSSFNSEVASKVLSNGSAAGALAALAHQQLMQPNQQPLPPYMHTHMQGQQLQQHALPDMIMSDNKRLKISTTESIASSATSFSATSSLGRLRQEFSKVKVDRNSKTYRERKKKARHRKRDLAAAAIAVEDANVKVQCVDSTERDLSSFDILCKIEPKVGIMTCNHVGNNRLRLILKIHQERYNRNDTTMTEKNQIIFSITQQIINGEKSKSMFLFQDRANGNVWSEVPTEKVPMMIKALLELCAINPKVTALPSIRETPWMKSLAHMQILGLKDLHNHALRNIKRRRNKRPIAARDPMKIAELQSSVLSRVSEKQGSV</sequence>
<evidence type="ECO:0000313" key="3">
    <source>
        <dbReference type="EMBL" id="CAE0461509.1"/>
    </source>
</evidence>
<evidence type="ECO:0000256" key="1">
    <source>
        <dbReference type="SAM" id="MobiDB-lite"/>
    </source>
</evidence>
<accession>A0A7S3V707</accession>
<organism evidence="3">
    <name type="scientific">Chaetoceros debilis</name>
    <dbReference type="NCBI Taxonomy" id="122233"/>
    <lineage>
        <taxon>Eukaryota</taxon>
        <taxon>Sar</taxon>
        <taxon>Stramenopiles</taxon>
        <taxon>Ochrophyta</taxon>
        <taxon>Bacillariophyta</taxon>
        <taxon>Coscinodiscophyceae</taxon>
        <taxon>Chaetocerotophycidae</taxon>
        <taxon>Chaetocerotales</taxon>
        <taxon>Chaetocerotaceae</taxon>
        <taxon>Chaetoceros</taxon>
    </lineage>
</organism>
<name>A0A7S3V707_9STRA</name>
<dbReference type="InterPro" id="IPR049227">
    <property type="entry name" value="DUF6824"/>
</dbReference>
<proteinExistence type="predicted"/>
<evidence type="ECO:0000259" key="2">
    <source>
        <dbReference type="Pfam" id="PF20710"/>
    </source>
</evidence>
<feature type="domain" description="DUF6824" evidence="2">
    <location>
        <begin position="560"/>
        <end position="631"/>
    </location>
</feature>
<protein>
    <recommendedName>
        <fullName evidence="2">DUF6824 domain-containing protein</fullName>
    </recommendedName>
</protein>
<feature type="region of interest" description="Disordered" evidence="1">
    <location>
        <begin position="340"/>
        <end position="364"/>
    </location>
</feature>
<reference evidence="3" key="1">
    <citation type="submission" date="2021-01" db="EMBL/GenBank/DDBJ databases">
        <authorList>
            <person name="Corre E."/>
            <person name="Pelletier E."/>
            <person name="Niang G."/>
            <person name="Scheremetjew M."/>
            <person name="Finn R."/>
            <person name="Kale V."/>
            <person name="Holt S."/>
            <person name="Cochrane G."/>
            <person name="Meng A."/>
            <person name="Brown T."/>
            <person name="Cohen L."/>
        </authorList>
    </citation>
    <scope>NUCLEOTIDE SEQUENCE</scope>
    <source>
        <strain evidence="3">MM31A-1</strain>
    </source>
</reference>